<evidence type="ECO:0000313" key="2">
    <source>
        <dbReference type="EMBL" id="GMM55582.1"/>
    </source>
</evidence>
<feature type="compositionally biased region" description="Basic residues" evidence="1">
    <location>
        <begin position="597"/>
        <end position="606"/>
    </location>
</feature>
<organism evidence="2 3">
    <name type="scientific">Maudiozyma humilis</name>
    <name type="common">Sour dough yeast</name>
    <name type="synonym">Kazachstania humilis</name>
    <dbReference type="NCBI Taxonomy" id="51915"/>
    <lineage>
        <taxon>Eukaryota</taxon>
        <taxon>Fungi</taxon>
        <taxon>Dikarya</taxon>
        <taxon>Ascomycota</taxon>
        <taxon>Saccharomycotina</taxon>
        <taxon>Saccharomycetes</taxon>
        <taxon>Saccharomycetales</taxon>
        <taxon>Saccharomycetaceae</taxon>
        <taxon>Maudiozyma</taxon>
    </lineage>
</organism>
<proteinExistence type="predicted"/>
<reference evidence="2 3" key="1">
    <citation type="journal article" date="2023" name="Elife">
        <title>Identification of key yeast species and microbe-microbe interactions impacting larval growth of Drosophila in the wild.</title>
        <authorList>
            <person name="Mure A."/>
            <person name="Sugiura Y."/>
            <person name="Maeda R."/>
            <person name="Honda K."/>
            <person name="Sakurai N."/>
            <person name="Takahashi Y."/>
            <person name="Watada M."/>
            <person name="Katoh T."/>
            <person name="Gotoh A."/>
            <person name="Gotoh Y."/>
            <person name="Taniguchi I."/>
            <person name="Nakamura K."/>
            <person name="Hayashi T."/>
            <person name="Katayama T."/>
            <person name="Uemura T."/>
            <person name="Hattori Y."/>
        </authorList>
    </citation>
    <scope>NUCLEOTIDE SEQUENCE [LARGE SCALE GENOMIC DNA]</scope>
    <source>
        <strain evidence="2 3">KH-74</strain>
    </source>
</reference>
<name>A0AAV5RXW9_MAUHU</name>
<feature type="region of interest" description="Disordered" evidence="1">
    <location>
        <begin position="1"/>
        <end position="77"/>
    </location>
</feature>
<feature type="compositionally biased region" description="Acidic residues" evidence="1">
    <location>
        <begin position="557"/>
        <end position="574"/>
    </location>
</feature>
<comment type="caution">
    <text evidence="2">The sequence shown here is derived from an EMBL/GenBank/DDBJ whole genome shotgun (WGS) entry which is preliminary data.</text>
</comment>
<feature type="compositionally biased region" description="Acidic residues" evidence="1">
    <location>
        <begin position="467"/>
        <end position="486"/>
    </location>
</feature>
<dbReference type="AlphaFoldDB" id="A0AAV5RXW9"/>
<feature type="region of interest" description="Disordered" evidence="1">
    <location>
        <begin position="467"/>
        <end position="616"/>
    </location>
</feature>
<feature type="compositionally biased region" description="Acidic residues" evidence="1">
    <location>
        <begin position="501"/>
        <end position="513"/>
    </location>
</feature>
<gene>
    <name evidence="2" type="ORF">DAKH74_021980</name>
</gene>
<dbReference type="Proteomes" id="UP001377567">
    <property type="component" value="Unassembled WGS sequence"/>
</dbReference>
<evidence type="ECO:0000313" key="3">
    <source>
        <dbReference type="Proteomes" id="UP001377567"/>
    </source>
</evidence>
<dbReference type="EMBL" id="BTGD01000005">
    <property type="protein sequence ID" value="GMM55582.1"/>
    <property type="molecule type" value="Genomic_DNA"/>
</dbReference>
<evidence type="ECO:0000256" key="1">
    <source>
        <dbReference type="SAM" id="MobiDB-lite"/>
    </source>
</evidence>
<protein>
    <submittedName>
        <fullName evidence="2">Replication fork barrier binding protein</fullName>
    </submittedName>
</protein>
<accession>A0AAV5RXW9</accession>
<sequence>MTEAADDRSKEKTLFEPSDDELTNPVESAHEDNAEDSGEEMSESSGESDWVEVTDDGEEDSEEKETEEETEEEAPGEYAVLDNAGNVMIEPVSHKGKLKVPSYGMKFLRLAGDDVDIDFLKEGEKNIVEYQSGINGHLNEELYEMVRTNTLSIDALCEMYPTWHRCTVSGKYMFLTKRYHVSEKGIIHDRNRGDKVVCEPVQVYDIIMSTHLMNDHSSFYKVYDSLTDFYANITRSLVAKAIQYCSVCNPQKELVPLRNKTLRKILNSMCSYEKIQVEIIEPFPGEKIEGRYSHIMLFRDFHSRYRWIRPLKNVRFKRIVKTLGEFLLEIPRPPMYLETMTLEWQDMFDICEEVSKRYHFSIGLGTQKPLSNLSLYIGRLKKCLERKKTECLQDWNMCVKYGVTIDNRNPRVDDRCSPAQGLFTEIEGMDYKYKYKLRNALQESSSKHILKIGQNSLYLEVTKDGEEFVDEDEDANVSNYSEEEEPLDPRERQNGRRTEDNDQTQADDGDNLDDLINMVPIDPPGASSSKKIPDIVDGETQQDDHKVKPQEDKRSEEDNEDTPEDTLQGEEGSDEPSTLFYRHPSQPKRRGEGKAPTVRKRARTKKLSAASMSMEI</sequence>
<feature type="compositionally biased region" description="Acidic residues" evidence="1">
    <location>
        <begin position="49"/>
        <end position="75"/>
    </location>
</feature>
<keyword evidence="3" id="KW-1185">Reference proteome</keyword>
<feature type="compositionally biased region" description="Acidic residues" evidence="1">
    <location>
        <begin position="33"/>
        <end position="42"/>
    </location>
</feature>
<feature type="compositionally biased region" description="Basic and acidic residues" evidence="1">
    <location>
        <begin position="542"/>
        <end position="556"/>
    </location>
</feature>
<feature type="compositionally biased region" description="Basic and acidic residues" evidence="1">
    <location>
        <begin position="1"/>
        <end position="14"/>
    </location>
</feature>
<feature type="compositionally biased region" description="Basic and acidic residues" evidence="1">
    <location>
        <begin position="487"/>
        <end position="500"/>
    </location>
</feature>